<proteinExistence type="predicted"/>
<organism evidence="2 3">
    <name type="scientific">Pseudolactococcus insecticola</name>
    <dbReference type="NCBI Taxonomy" id="2709158"/>
    <lineage>
        <taxon>Bacteria</taxon>
        <taxon>Bacillati</taxon>
        <taxon>Bacillota</taxon>
        <taxon>Bacilli</taxon>
        <taxon>Lactobacillales</taxon>
        <taxon>Streptococcaceae</taxon>
        <taxon>Pseudolactococcus</taxon>
    </lineage>
</organism>
<dbReference type="AlphaFoldDB" id="A0A6A0B746"/>
<feature type="compositionally biased region" description="Basic and acidic residues" evidence="1">
    <location>
        <begin position="57"/>
        <end position="73"/>
    </location>
</feature>
<name>A0A6A0B746_9LACT</name>
<protein>
    <recommendedName>
        <fullName evidence="4">CopG family transcriptional regulator</fullName>
    </recommendedName>
</protein>
<feature type="region of interest" description="Disordered" evidence="1">
    <location>
        <begin position="54"/>
        <end position="73"/>
    </location>
</feature>
<evidence type="ECO:0000256" key="1">
    <source>
        <dbReference type="SAM" id="MobiDB-lite"/>
    </source>
</evidence>
<dbReference type="NCBIfam" id="NF046040">
    <property type="entry name" value="RelB_antitoxin"/>
    <property type="match status" value="1"/>
</dbReference>
<dbReference type="InterPro" id="IPR046257">
    <property type="entry name" value="DUF6290"/>
</dbReference>
<evidence type="ECO:0008006" key="4">
    <source>
        <dbReference type="Google" id="ProtNLM"/>
    </source>
</evidence>
<gene>
    <name evidence="2" type="ORF">Hs20B_09830</name>
</gene>
<dbReference type="EMBL" id="BLLH01000004">
    <property type="protein sequence ID" value="GFH40585.1"/>
    <property type="molecule type" value="Genomic_DNA"/>
</dbReference>
<comment type="caution">
    <text evidence="2">The sequence shown here is derived from an EMBL/GenBank/DDBJ whole genome shotgun (WGS) entry which is preliminary data.</text>
</comment>
<dbReference type="Pfam" id="PF19807">
    <property type="entry name" value="DUF6290"/>
    <property type="match status" value="1"/>
</dbReference>
<dbReference type="RefSeq" id="WP_172356247.1">
    <property type="nucleotide sequence ID" value="NZ_BLLH01000004.1"/>
</dbReference>
<accession>A0A6A0B746</accession>
<sequence length="73" mass="8286">MTTISLRVTDAEAMVIREYAKVHAKNTSDFLRELALEKIENDIDMAVYSKAMASHSETPEDISHDDMMRELGL</sequence>
<keyword evidence="3" id="KW-1185">Reference proteome</keyword>
<dbReference type="Proteomes" id="UP000475928">
    <property type="component" value="Unassembled WGS sequence"/>
</dbReference>
<evidence type="ECO:0000313" key="2">
    <source>
        <dbReference type="EMBL" id="GFH40585.1"/>
    </source>
</evidence>
<evidence type="ECO:0000313" key="3">
    <source>
        <dbReference type="Proteomes" id="UP000475928"/>
    </source>
</evidence>
<reference evidence="2 3" key="1">
    <citation type="submission" date="2020-02" db="EMBL/GenBank/DDBJ databases">
        <title>Draft genome sequence of Lactococcus sp. Hs20B0-1.</title>
        <authorList>
            <person name="Noda S."/>
            <person name="Yuki M."/>
            <person name="Ohkuma M."/>
        </authorList>
    </citation>
    <scope>NUCLEOTIDE SEQUENCE [LARGE SCALE GENOMIC DNA]</scope>
    <source>
        <strain evidence="2 3">Hs20B0-1</strain>
    </source>
</reference>